<comment type="caution">
    <text evidence="2">The sequence shown here is derived from an EMBL/GenBank/DDBJ whole genome shotgun (WGS) entry which is preliminary data.</text>
</comment>
<evidence type="ECO:0000313" key="2">
    <source>
        <dbReference type="EMBL" id="MCW2309903.1"/>
    </source>
</evidence>
<evidence type="ECO:0000313" key="3">
    <source>
        <dbReference type="Proteomes" id="UP001209755"/>
    </source>
</evidence>
<keyword evidence="3" id="KW-1185">Reference proteome</keyword>
<protein>
    <submittedName>
        <fullName evidence="2">Excisionase family DNA binding protein</fullName>
    </submittedName>
</protein>
<name>A0ABT3HHM2_9HYPH</name>
<feature type="domain" description="Helix-turn-helix" evidence="1">
    <location>
        <begin position="15"/>
        <end position="62"/>
    </location>
</feature>
<dbReference type="NCBIfam" id="TIGR01764">
    <property type="entry name" value="excise"/>
    <property type="match status" value="1"/>
</dbReference>
<dbReference type="EMBL" id="JAOQNS010000016">
    <property type="protein sequence ID" value="MCW2309903.1"/>
    <property type="molecule type" value="Genomic_DNA"/>
</dbReference>
<evidence type="ECO:0000259" key="1">
    <source>
        <dbReference type="Pfam" id="PF12728"/>
    </source>
</evidence>
<dbReference type="Proteomes" id="UP001209755">
    <property type="component" value="Unassembled WGS sequence"/>
</dbReference>
<gene>
    <name evidence="2" type="ORF">M2319_004267</name>
</gene>
<dbReference type="Pfam" id="PF12728">
    <property type="entry name" value="HTH_17"/>
    <property type="match status" value="1"/>
</dbReference>
<reference evidence="3" key="1">
    <citation type="submission" date="2023-07" db="EMBL/GenBank/DDBJ databases">
        <title>Genome sequencing of Purple Non-Sulfur Bacteria from various extreme environments.</title>
        <authorList>
            <person name="Mayer M."/>
        </authorList>
    </citation>
    <scope>NUCLEOTIDE SEQUENCE [LARGE SCALE GENOMIC DNA]</scope>
    <source>
        <strain evidence="3">DSM 17935</strain>
    </source>
</reference>
<proteinExistence type="predicted"/>
<dbReference type="RefSeq" id="WP_264603480.1">
    <property type="nucleotide sequence ID" value="NZ_JAOQNS010000016.1"/>
</dbReference>
<organism evidence="2 3">
    <name type="scientific">Rhodobium gokarnense</name>
    <dbReference type="NCBI Taxonomy" id="364296"/>
    <lineage>
        <taxon>Bacteria</taxon>
        <taxon>Pseudomonadati</taxon>
        <taxon>Pseudomonadota</taxon>
        <taxon>Alphaproteobacteria</taxon>
        <taxon>Hyphomicrobiales</taxon>
        <taxon>Rhodobiaceae</taxon>
        <taxon>Rhodobium</taxon>
    </lineage>
</organism>
<dbReference type="InterPro" id="IPR010093">
    <property type="entry name" value="SinI_DNA-bd"/>
</dbReference>
<accession>A0ABT3HHM2</accession>
<dbReference type="InterPro" id="IPR041657">
    <property type="entry name" value="HTH_17"/>
</dbReference>
<sequence length="68" mass="7461">MAEAARRDQADTLAYSVQEACRACGIGKTTLYAAIKAGHLTPRKLGTKTLILRRDLEGFLERLPQATE</sequence>